<dbReference type="PANTHER" id="PTHR12932:SF9">
    <property type="entry name" value="TUBULIN POLYMERIZATION-PROMOTING PROTEIN HOMOLOG"/>
    <property type="match status" value="1"/>
</dbReference>
<dbReference type="Gene3D" id="1.10.238.10">
    <property type="entry name" value="EF-hand"/>
    <property type="match status" value="1"/>
</dbReference>
<reference evidence="4" key="1">
    <citation type="submission" date="2017-02" db="UniProtKB">
        <authorList>
            <consortium name="WormBaseParasite"/>
        </authorList>
    </citation>
    <scope>IDENTIFICATION</scope>
</reference>
<evidence type="ECO:0000313" key="4">
    <source>
        <dbReference type="WBParaSite" id="DME_0000229001-mRNA-1"/>
    </source>
</evidence>
<evidence type="ECO:0000313" key="3">
    <source>
        <dbReference type="Proteomes" id="UP000038040"/>
    </source>
</evidence>
<dbReference type="GO" id="GO:0005874">
    <property type="term" value="C:microtubule"/>
    <property type="evidence" value="ECO:0007669"/>
    <property type="project" value="TreeGrafter"/>
</dbReference>
<dbReference type="AlphaFoldDB" id="A0A0N4U5Y2"/>
<dbReference type="WBParaSite" id="DME_0000229001-mRNA-1">
    <property type="protein sequence ID" value="DME_0000229001-mRNA-1"/>
    <property type="gene ID" value="DME_0000229001"/>
</dbReference>
<dbReference type="GO" id="GO:0015631">
    <property type="term" value="F:tubulin binding"/>
    <property type="evidence" value="ECO:0007669"/>
    <property type="project" value="InterPro"/>
</dbReference>
<dbReference type="GO" id="GO:0046785">
    <property type="term" value="P:microtubule polymerization"/>
    <property type="evidence" value="ECO:0007669"/>
    <property type="project" value="InterPro"/>
</dbReference>
<accession>A0A0N4U5Y2</accession>
<dbReference type="SUPFAM" id="SSF47473">
    <property type="entry name" value="EF-hand"/>
    <property type="match status" value="1"/>
</dbReference>
<dbReference type="InterPro" id="IPR011992">
    <property type="entry name" value="EF-hand-dom_pair"/>
</dbReference>
<evidence type="ECO:0000256" key="1">
    <source>
        <dbReference type="ARBA" id="ARBA00010994"/>
    </source>
</evidence>
<name>A0A0N4U5Y2_DRAME</name>
<dbReference type="GO" id="GO:0001578">
    <property type="term" value="P:microtubule bundle formation"/>
    <property type="evidence" value="ECO:0007669"/>
    <property type="project" value="TreeGrafter"/>
</dbReference>
<dbReference type="Proteomes" id="UP000038040">
    <property type="component" value="Unplaced"/>
</dbReference>
<proteinExistence type="inferred from homology"/>
<protein>
    <submittedName>
        <fullName evidence="4">Tubulin polymerization-promoting protein</fullName>
    </submittedName>
</protein>
<evidence type="ECO:0000256" key="2">
    <source>
        <dbReference type="SAM" id="MobiDB-lite"/>
    </source>
</evidence>
<dbReference type="GO" id="GO:0032273">
    <property type="term" value="P:positive regulation of protein polymerization"/>
    <property type="evidence" value="ECO:0007669"/>
    <property type="project" value="TreeGrafter"/>
</dbReference>
<comment type="similarity">
    <text evidence="1">Belongs to the TPPP family.</text>
</comment>
<dbReference type="PANTHER" id="PTHR12932">
    <property type="entry name" value="P25 ALPHA-RELATED"/>
    <property type="match status" value="1"/>
</dbReference>
<organism evidence="3 4">
    <name type="scientific">Dracunculus medinensis</name>
    <name type="common">Guinea worm</name>
    <dbReference type="NCBI Taxonomy" id="318479"/>
    <lineage>
        <taxon>Eukaryota</taxon>
        <taxon>Metazoa</taxon>
        <taxon>Ecdysozoa</taxon>
        <taxon>Nematoda</taxon>
        <taxon>Chromadorea</taxon>
        <taxon>Rhabditida</taxon>
        <taxon>Spirurina</taxon>
        <taxon>Dracunculoidea</taxon>
        <taxon>Dracunculidae</taxon>
        <taxon>Dracunculus</taxon>
    </lineage>
</organism>
<dbReference type="InterPro" id="IPR008907">
    <property type="entry name" value="TPP/p25"/>
</dbReference>
<sequence>LEFLLSIPFFKWVRFVKFGNAPAREMAEKNLDKRWLKDGGVIDAKNQNNDWSCVTKFRKNDRTIEFVLIISITKKKANFSETQQVLVAVAEDRARSSKKDPQDELDGIIEKLAKLEAPSIKGASKASADGVYSRLTDHTKYTGAHKERFDAEGKGKGKAGREDIKDDSGYVAAYKNKDTYHKTHS</sequence>
<feature type="region of interest" description="Disordered" evidence="2">
    <location>
        <begin position="143"/>
        <end position="167"/>
    </location>
</feature>
<dbReference type="Pfam" id="PF05517">
    <property type="entry name" value="p25-alpha"/>
    <property type="match status" value="1"/>
</dbReference>